<dbReference type="SUPFAM" id="SSF47005">
    <property type="entry name" value="Peripheral subunit-binding domain of 2-oxo acid dehydrogenase complex"/>
    <property type="match status" value="1"/>
</dbReference>
<dbReference type="PROSITE" id="PS50968">
    <property type="entry name" value="BIOTINYL_LIPOYL"/>
    <property type="match status" value="1"/>
</dbReference>
<dbReference type="Pfam" id="PF00364">
    <property type="entry name" value="Biotin_lipoyl"/>
    <property type="match status" value="1"/>
</dbReference>
<keyword evidence="3 6" id="KW-0808">Transferase</keyword>
<dbReference type="InterPro" id="IPR003016">
    <property type="entry name" value="2-oxoA_DH_lipoyl-BS"/>
</dbReference>
<dbReference type="PROSITE" id="PS51826">
    <property type="entry name" value="PSBD"/>
    <property type="match status" value="1"/>
</dbReference>
<dbReference type="Pfam" id="PF00198">
    <property type="entry name" value="2-oxoacid_dh"/>
    <property type="match status" value="1"/>
</dbReference>
<evidence type="ECO:0000256" key="2">
    <source>
        <dbReference type="ARBA" id="ARBA00007317"/>
    </source>
</evidence>
<dbReference type="Pfam" id="PF02817">
    <property type="entry name" value="E3_binding"/>
    <property type="match status" value="1"/>
</dbReference>
<dbReference type="SUPFAM" id="SSF52777">
    <property type="entry name" value="CoA-dependent acyltransferases"/>
    <property type="match status" value="1"/>
</dbReference>
<evidence type="ECO:0000256" key="6">
    <source>
        <dbReference type="RuleBase" id="RU003423"/>
    </source>
</evidence>
<dbReference type="PANTHER" id="PTHR43178:SF5">
    <property type="entry name" value="LIPOAMIDE ACYLTRANSFERASE COMPONENT OF BRANCHED-CHAIN ALPHA-KETO ACID DEHYDROGENASE COMPLEX, MITOCHONDRIAL"/>
    <property type="match status" value="1"/>
</dbReference>
<dbReference type="InterPro" id="IPR023213">
    <property type="entry name" value="CAT-like_dom_sf"/>
</dbReference>
<gene>
    <name evidence="10" type="ORF">bsdE14_24440</name>
</gene>
<evidence type="ECO:0000256" key="4">
    <source>
        <dbReference type="ARBA" id="ARBA00022823"/>
    </source>
</evidence>
<evidence type="ECO:0000259" key="9">
    <source>
        <dbReference type="PROSITE" id="PS51826"/>
    </source>
</evidence>
<keyword evidence="4 6" id="KW-0450">Lipoyl</keyword>
<keyword evidence="10" id="KW-0670">Pyruvate</keyword>
<dbReference type="InterPro" id="IPR050743">
    <property type="entry name" value="2-oxoacid_DH_E2_comp"/>
</dbReference>
<dbReference type="Gene3D" id="4.10.320.10">
    <property type="entry name" value="E3-binding domain"/>
    <property type="match status" value="1"/>
</dbReference>
<evidence type="ECO:0000313" key="10">
    <source>
        <dbReference type="EMBL" id="GLC31034.1"/>
    </source>
</evidence>
<feature type="domain" description="Lipoyl-binding" evidence="8">
    <location>
        <begin position="1"/>
        <end position="76"/>
    </location>
</feature>
<reference evidence="10 11" key="1">
    <citation type="journal article" date="2024" name="Int. J. Syst. Evol. Microbiol.">
        <title>Clostridium omnivorum sp. nov., isolated from anoxic soil under the treatment of reductive soil disinfestation.</title>
        <authorList>
            <person name="Ueki A."/>
            <person name="Tonouchi A."/>
            <person name="Kaku N."/>
            <person name="Honma S."/>
            <person name="Ueki K."/>
        </authorList>
    </citation>
    <scope>NUCLEOTIDE SEQUENCE [LARGE SCALE GENOMIC DNA]</scope>
    <source>
        <strain evidence="10 11">E14</strain>
    </source>
</reference>
<evidence type="ECO:0000313" key="11">
    <source>
        <dbReference type="Proteomes" id="UP001208567"/>
    </source>
</evidence>
<proteinExistence type="inferred from homology"/>
<comment type="similarity">
    <text evidence="2 6">Belongs to the 2-oxoacid dehydrogenase family.</text>
</comment>
<dbReference type="InterPro" id="IPR004167">
    <property type="entry name" value="PSBD"/>
</dbReference>
<dbReference type="PROSITE" id="PS00189">
    <property type="entry name" value="LIPOYL"/>
    <property type="match status" value="1"/>
</dbReference>
<dbReference type="SUPFAM" id="SSF51230">
    <property type="entry name" value="Single hybrid motif"/>
    <property type="match status" value="1"/>
</dbReference>
<feature type="compositionally biased region" description="Basic and acidic residues" evidence="7">
    <location>
        <begin position="84"/>
        <end position="99"/>
    </location>
</feature>
<comment type="cofactor">
    <cofactor evidence="1 6">
        <name>(R)-lipoate</name>
        <dbReference type="ChEBI" id="CHEBI:83088"/>
    </cofactor>
</comment>
<dbReference type="EMBL" id="BRXR01000001">
    <property type="protein sequence ID" value="GLC31034.1"/>
    <property type="molecule type" value="Genomic_DNA"/>
</dbReference>
<dbReference type="PANTHER" id="PTHR43178">
    <property type="entry name" value="DIHYDROLIPOAMIDE ACETYLTRANSFERASE COMPONENT OF PYRUVATE DEHYDROGENASE COMPLEX"/>
    <property type="match status" value="1"/>
</dbReference>
<accession>A0ABQ5N728</accession>
<evidence type="ECO:0000259" key="8">
    <source>
        <dbReference type="PROSITE" id="PS50968"/>
    </source>
</evidence>
<evidence type="ECO:0000256" key="5">
    <source>
        <dbReference type="ARBA" id="ARBA00023315"/>
    </source>
</evidence>
<dbReference type="CDD" id="cd06849">
    <property type="entry name" value="lipoyl_domain"/>
    <property type="match status" value="1"/>
</dbReference>
<dbReference type="Gene3D" id="3.30.559.10">
    <property type="entry name" value="Chloramphenicol acetyltransferase-like domain"/>
    <property type="match status" value="1"/>
</dbReference>
<dbReference type="RefSeq" id="WP_264850313.1">
    <property type="nucleotide sequence ID" value="NZ_BRXR01000001.1"/>
</dbReference>
<feature type="region of interest" description="Disordered" evidence="7">
    <location>
        <begin position="79"/>
        <end position="99"/>
    </location>
</feature>
<dbReference type="Proteomes" id="UP001208567">
    <property type="component" value="Unassembled WGS sequence"/>
</dbReference>
<dbReference type="EC" id="2.3.1.-" evidence="6"/>
<dbReference type="InterPro" id="IPR001078">
    <property type="entry name" value="2-oxoacid_DH_actylTfrase"/>
</dbReference>
<evidence type="ECO:0000256" key="1">
    <source>
        <dbReference type="ARBA" id="ARBA00001938"/>
    </source>
</evidence>
<comment type="caution">
    <text evidence="10">The sequence shown here is derived from an EMBL/GenBank/DDBJ whole genome shotgun (WGS) entry which is preliminary data.</text>
</comment>
<keyword evidence="5 6" id="KW-0012">Acyltransferase</keyword>
<organism evidence="10 11">
    <name type="scientific">Clostridium omnivorum</name>
    <dbReference type="NCBI Taxonomy" id="1604902"/>
    <lineage>
        <taxon>Bacteria</taxon>
        <taxon>Bacillati</taxon>
        <taxon>Bacillota</taxon>
        <taxon>Clostridia</taxon>
        <taxon>Eubacteriales</taxon>
        <taxon>Clostridiaceae</taxon>
        <taxon>Clostridium</taxon>
    </lineage>
</organism>
<protein>
    <recommendedName>
        <fullName evidence="6">Dihydrolipoamide acetyltransferase component of pyruvate dehydrogenase complex</fullName>
        <ecNumber evidence="6">2.3.1.-</ecNumber>
    </recommendedName>
</protein>
<evidence type="ECO:0000256" key="3">
    <source>
        <dbReference type="ARBA" id="ARBA00022679"/>
    </source>
</evidence>
<sequence length="443" mass="48504">MIEFKFPDIGEGIAEGKLLKWMVNTGDKVKEGDTLFLVETDKVNAEIPSPASGTIVELMAKEGDIIYVGHVIVKINDGAETPEEEKTASTEKLNEGKEENAGVVGAIEVSSEVIESSNENKQEASGEQSKVLATPVARKLAKDLGLDIRIIKGTGPAGRVMKDDIYNANKQDEADGRKSEAEAADIKTIKEEIIRPEVRKAVEVPKLKITGEVERVPLTTIRKTIAKNMVLSKSVIPHAAVMDDFDVTELVKFRSEVKAMANTQGVQLTYMPFIIKAIILVLKEFPMFNASFDEDNEEAILKKYYNIGVAVDTPEGLMVPVVKDADKRGVLNIAEELGELIVGSRERSIPLDKLQDGTFTITNYGAIGASFGVPVIRYPESAILGVGKITKKPVIDDNDEIVIRHMMPISLCIDHRIIDGGDAGRFLNKLKAYLKDPMLLLMS</sequence>
<name>A0ABQ5N728_9CLOT</name>
<dbReference type="InterPro" id="IPR000089">
    <property type="entry name" value="Biotin_lipoyl"/>
</dbReference>
<dbReference type="InterPro" id="IPR011053">
    <property type="entry name" value="Single_hybrid_motif"/>
</dbReference>
<dbReference type="InterPro" id="IPR036625">
    <property type="entry name" value="E3-bd_dom_sf"/>
</dbReference>
<keyword evidence="11" id="KW-1185">Reference proteome</keyword>
<dbReference type="Gene3D" id="2.40.50.100">
    <property type="match status" value="1"/>
</dbReference>
<evidence type="ECO:0000256" key="7">
    <source>
        <dbReference type="SAM" id="MobiDB-lite"/>
    </source>
</evidence>
<feature type="domain" description="Peripheral subunit-binding (PSBD)" evidence="9">
    <location>
        <begin position="132"/>
        <end position="169"/>
    </location>
</feature>